<keyword evidence="8" id="KW-0808">Transferase</keyword>
<dbReference type="Gene3D" id="3.40.50.620">
    <property type="entry name" value="HUPs"/>
    <property type="match status" value="1"/>
</dbReference>
<organism evidence="8">
    <name type="scientific">Nymphon unguiculatum-charcoti complex sp. SEM-1997</name>
    <dbReference type="NCBI Taxonomy" id="61899"/>
    <lineage>
        <taxon>Eukaryota</taxon>
        <taxon>Metazoa</taxon>
        <taxon>Ecdysozoa</taxon>
        <taxon>Arthropoda</taxon>
        <taxon>Chelicerata</taxon>
        <taxon>Pycnogonida</taxon>
        <taxon>Pantopoda</taxon>
        <taxon>Nymphon</taxon>
    </lineage>
</organism>
<dbReference type="InterPro" id="IPR022310">
    <property type="entry name" value="NAD/GMP_synthase"/>
</dbReference>
<feature type="domain" description="GMPS ATP-PPase" evidence="7">
    <location>
        <begin position="24"/>
        <end position="202"/>
    </location>
</feature>
<dbReference type="GO" id="GO:0005524">
    <property type="term" value="F:ATP binding"/>
    <property type="evidence" value="ECO:0007669"/>
    <property type="project" value="UniProtKB-UniRule"/>
</dbReference>
<evidence type="ECO:0000256" key="3">
    <source>
        <dbReference type="ARBA" id="ARBA00022749"/>
    </source>
</evidence>
<dbReference type="InterPro" id="IPR025777">
    <property type="entry name" value="GMPS_ATP_PPase_dom"/>
</dbReference>
<sequence length="202" mass="22498">DLTQQGKAMLKNFLSNISGLSCTYTIHSREQECLSYIRQAIGKSKVLVFISGGVDSAVCAALIKKSILCDKESLDQMIAVHIDNGFMRKSESKQVEESLHNLGIRLIVISAAHLFYNGATMIPVDKDKPASRRELSKMLCMVQEPEIKRKIIGDTFMQLYNEICEDLKLKPEEVFLCQGTLRPDLIESASELASKNADAIKT</sequence>
<dbReference type="Pfam" id="PF02540">
    <property type="entry name" value="NAD_synthase"/>
    <property type="match status" value="1"/>
</dbReference>
<keyword evidence="2 6" id="KW-0547">Nucleotide-binding</keyword>
<reference evidence="8" key="1">
    <citation type="journal article" date="2010" name="Nature">
        <title>Arthropod relationships revealed by phylogenomic analysis of nuclear protein-coding sequences.</title>
        <authorList>
            <person name="Regier J.C."/>
            <person name="Shultz J.W."/>
            <person name="Zwick A."/>
            <person name="Hussey A."/>
            <person name="Ball B."/>
            <person name="Wetzer R."/>
            <person name="Martin J.W."/>
            <person name="Cunningham C.W."/>
        </authorList>
    </citation>
    <scope>NUCLEOTIDE SEQUENCE</scope>
</reference>
<feature type="binding site" evidence="6">
    <location>
        <begin position="51"/>
        <end position="57"/>
    </location>
    <ligand>
        <name>ATP</name>
        <dbReference type="ChEBI" id="CHEBI:30616"/>
    </ligand>
</feature>
<dbReference type="PANTHER" id="PTHR11922">
    <property type="entry name" value="GMP SYNTHASE-RELATED"/>
    <property type="match status" value="1"/>
</dbReference>
<dbReference type="GO" id="GO:0005829">
    <property type="term" value="C:cytosol"/>
    <property type="evidence" value="ECO:0007669"/>
    <property type="project" value="TreeGrafter"/>
</dbReference>
<evidence type="ECO:0000313" key="8">
    <source>
        <dbReference type="EMBL" id="ACY45603.1"/>
    </source>
</evidence>
<keyword evidence="3 6" id="KW-0332">GMP biosynthesis</keyword>
<dbReference type="AlphaFoldDB" id="D0US87"/>
<keyword evidence="5 6" id="KW-0067">ATP-binding</keyword>
<proteinExistence type="evidence at transcript level"/>
<dbReference type="InterPro" id="IPR014729">
    <property type="entry name" value="Rossmann-like_a/b/a_fold"/>
</dbReference>
<dbReference type="GO" id="GO:0003921">
    <property type="term" value="F:GMP synthase activity"/>
    <property type="evidence" value="ECO:0007669"/>
    <property type="project" value="InterPro"/>
</dbReference>
<dbReference type="SUPFAM" id="SSF52402">
    <property type="entry name" value="Adenine nucleotide alpha hydrolases-like"/>
    <property type="match status" value="1"/>
</dbReference>
<keyword evidence="1" id="KW-0436">Ligase</keyword>
<evidence type="ECO:0000256" key="5">
    <source>
        <dbReference type="ARBA" id="ARBA00022840"/>
    </source>
</evidence>
<evidence type="ECO:0000256" key="6">
    <source>
        <dbReference type="PROSITE-ProRule" id="PRU00886"/>
    </source>
</evidence>
<evidence type="ECO:0000256" key="2">
    <source>
        <dbReference type="ARBA" id="ARBA00022741"/>
    </source>
</evidence>
<evidence type="ECO:0000256" key="1">
    <source>
        <dbReference type="ARBA" id="ARBA00022598"/>
    </source>
</evidence>
<accession>D0US87</accession>
<dbReference type="PROSITE" id="PS51553">
    <property type="entry name" value="GMPS_ATP_PPASE"/>
    <property type="match status" value="1"/>
</dbReference>
<feature type="non-terminal residue" evidence="8">
    <location>
        <position position="1"/>
    </location>
</feature>
<keyword evidence="4 6" id="KW-0658">Purine biosynthesis</keyword>
<dbReference type="EMBL" id="GQ888030">
    <property type="protein sequence ID" value="ACY45603.1"/>
    <property type="molecule type" value="mRNA"/>
</dbReference>
<protein>
    <submittedName>
        <fullName evidence="8">Gln amidotransferase</fullName>
    </submittedName>
</protein>
<dbReference type="PANTHER" id="PTHR11922:SF2">
    <property type="entry name" value="GMP SYNTHASE [GLUTAMINE-HYDROLYZING]"/>
    <property type="match status" value="1"/>
</dbReference>
<name>D0US87_9CHEL</name>
<evidence type="ECO:0000259" key="7">
    <source>
        <dbReference type="PROSITE" id="PS51553"/>
    </source>
</evidence>
<dbReference type="GO" id="GO:0016740">
    <property type="term" value="F:transferase activity"/>
    <property type="evidence" value="ECO:0007669"/>
    <property type="project" value="UniProtKB-KW"/>
</dbReference>
<evidence type="ECO:0000256" key="4">
    <source>
        <dbReference type="ARBA" id="ARBA00022755"/>
    </source>
</evidence>
<feature type="non-terminal residue" evidence="8">
    <location>
        <position position="202"/>
    </location>
</feature>